<evidence type="ECO:0000256" key="8">
    <source>
        <dbReference type="ARBA" id="ARBA00023212"/>
    </source>
</evidence>
<evidence type="ECO:0000256" key="9">
    <source>
        <dbReference type="PROSITE-ProRule" id="PRU00087"/>
    </source>
</evidence>
<dbReference type="FunFam" id="2.60.40.10:FF:000096">
    <property type="entry name" value="filamin-C isoform X2"/>
    <property type="match status" value="1"/>
</dbReference>
<feature type="repeat" description="Filamin" evidence="9">
    <location>
        <begin position="2246"/>
        <end position="2339"/>
    </location>
</feature>
<feature type="domain" description="Calponin-homology (CH)" evidence="11">
    <location>
        <begin position="16"/>
        <end position="122"/>
    </location>
</feature>
<dbReference type="FunFam" id="2.60.40.10:FF:000157">
    <property type="entry name" value="filamin-C isoform X1"/>
    <property type="match status" value="1"/>
</dbReference>
<feature type="repeat" description="Filamin" evidence="9">
    <location>
        <begin position="345"/>
        <end position="443"/>
    </location>
</feature>
<dbReference type="InterPro" id="IPR036872">
    <property type="entry name" value="CH_dom_sf"/>
</dbReference>
<keyword evidence="5" id="KW-0677">Repeat</keyword>
<keyword evidence="8" id="KW-0206">Cytoskeleton</keyword>
<feature type="repeat" description="Filamin" evidence="9">
    <location>
        <begin position="1598"/>
        <end position="1693"/>
    </location>
</feature>
<dbReference type="GO" id="GO:0007399">
    <property type="term" value="P:nervous system development"/>
    <property type="evidence" value="ECO:0007669"/>
    <property type="project" value="UniProtKB-ARBA"/>
</dbReference>
<feature type="repeat" description="Filamin" evidence="9">
    <location>
        <begin position="2343"/>
        <end position="2435"/>
    </location>
</feature>
<dbReference type="GO" id="GO:0051015">
    <property type="term" value="F:actin filament binding"/>
    <property type="evidence" value="ECO:0007669"/>
    <property type="project" value="InterPro"/>
</dbReference>
<dbReference type="Ensembl" id="ENSMMOT00000018298.1">
    <property type="protein sequence ID" value="ENSMMOP00000018005.1"/>
    <property type="gene ID" value="ENSMMOG00000013656.1"/>
</dbReference>
<feature type="repeat" description="Filamin" evidence="9">
    <location>
        <begin position="733"/>
        <end position="835"/>
    </location>
</feature>
<dbReference type="FunFam" id="2.60.40.10:FF:000042">
    <property type="entry name" value="Filamin-B isoform B"/>
    <property type="match status" value="1"/>
</dbReference>
<feature type="repeat" description="Filamin" evidence="9">
    <location>
        <begin position="2152"/>
        <end position="2244"/>
    </location>
</feature>
<reference evidence="12" key="1">
    <citation type="submission" date="2025-08" db="UniProtKB">
        <authorList>
            <consortium name="Ensembl"/>
        </authorList>
    </citation>
    <scope>IDENTIFICATION</scope>
</reference>
<feature type="repeat" description="Filamin" evidence="9">
    <location>
        <begin position="540"/>
        <end position="632"/>
    </location>
</feature>
<evidence type="ECO:0000313" key="12">
    <source>
        <dbReference type="Ensembl" id="ENSMMOP00000018005.1"/>
    </source>
</evidence>
<evidence type="ECO:0000256" key="5">
    <source>
        <dbReference type="ARBA" id="ARBA00022737"/>
    </source>
</evidence>
<feature type="repeat" description="Filamin" evidence="9">
    <location>
        <begin position="1025"/>
        <end position="1117"/>
    </location>
</feature>
<dbReference type="InterPro" id="IPR013783">
    <property type="entry name" value="Ig-like_fold"/>
</dbReference>
<dbReference type="SMART" id="SM00033">
    <property type="entry name" value="CH"/>
    <property type="match status" value="2"/>
</dbReference>
<protein>
    <recommendedName>
        <fullName evidence="11">Calponin-homology (CH) domain-containing protein</fullName>
    </recommendedName>
</protein>
<dbReference type="InterPro" id="IPR001298">
    <property type="entry name" value="Filamin/ABP280_rpt"/>
</dbReference>
<feature type="repeat" description="Filamin" evidence="9">
    <location>
        <begin position="1870"/>
        <end position="1958"/>
    </location>
</feature>
<dbReference type="GO" id="GO:0030036">
    <property type="term" value="P:actin cytoskeleton organization"/>
    <property type="evidence" value="ECO:0007669"/>
    <property type="project" value="InterPro"/>
</dbReference>
<dbReference type="Gene3D" id="1.10.418.10">
    <property type="entry name" value="Calponin-like domain"/>
    <property type="match status" value="2"/>
</dbReference>
<feature type="domain" description="Calponin-homology (CH)" evidence="11">
    <location>
        <begin position="138"/>
        <end position="241"/>
    </location>
</feature>
<keyword evidence="7" id="KW-0009">Actin-binding</keyword>
<evidence type="ECO:0000256" key="2">
    <source>
        <dbReference type="ARBA" id="ARBA00009238"/>
    </source>
</evidence>
<dbReference type="Pfam" id="PF00307">
    <property type="entry name" value="CH"/>
    <property type="match status" value="2"/>
</dbReference>
<dbReference type="Proteomes" id="UP000261620">
    <property type="component" value="Unplaced"/>
</dbReference>
<feature type="repeat" description="Filamin" evidence="9">
    <location>
        <begin position="1780"/>
        <end position="1872"/>
    </location>
</feature>
<dbReference type="FunFam" id="2.60.40.10:FF:000105">
    <property type="entry name" value="filamin-C isoform X1"/>
    <property type="match status" value="1"/>
</dbReference>
<dbReference type="PROSITE" id="PS50021">
    <property type="entry name" value="CH"/>
    <property type="match status" value="2"/>
</dbReference>
<keyword evidence="4" id="KW-0597">Phosphoprotein</keyword>
<name>A0A3Q4BFM8_MOLML</name>
<dbReference type="FunFam" id="2.60.40.10:FF:000001">
    <property type="entry name" value="Filamin-C isoform b"/>
    <property type="match status" value="7"/>
</dbReference>
<feature type="repeat" description="Filamin" evidence="9">
    <location>
        <begin position="1118"/>
        <end position="1212"/>
    </location>
</feature>
<dbReference type="Gene3D" id="2.60.40.10">
    <property type="entry name" value="Immunoglobulins"/>
    <property type="match status" value="24"/>
</dbReference>
<dbReference type="PANTHER" id="PTHR38537:SF7">
    <property type="entry name" value="FILAMIN-B"/>
    <property type="match status" value="1"/>
</dbReference>
<dbReference type="PROSITE" id="PS00019">
    <property type="entry name" value="ACTININ_1"/>
    <property type="match status" value="1"/>
</dbReference>
<dbReference type="FunFam" id="2.60.40.10:FF:000007">
    <property type="entry name" value="Filamin-B isoform C"/>
    <property type="match status" value="3"/>
</dbReference>
<feature type="repeat" description="Filamin" evidence="9">
    <location>
        <begin position="1313"/>
        <end position="1405"/>
    </location>
</feature>
<dbReference type="PROSITE" id="PS50194">
    <property type="entry name" value="FILAMIN_REPEAT"/>
    <property type="match status" value="24"/>
</dbReference>
<dbReference type="STRING" id="94237.ENSMMOP00000018005"/>
<accession>A0A3Q4BFM8</accession>
<dbReference type="GO" id="GO:0005856">
    <property type="term" value="C:cytoskeleton"/>
    <property type="evidence" value="ECO:0007669"/>
    <property type="project" value="UniProtKB-SubCell"/>
</dbReference>
<dbReference type="CDD" id="cd21230">
    <property type="entry name" value="CH_FLN_rpt2"/>
    <property type="match status" value="1"/>
</dbReference>
<feature type="repeat" description="Filamin" evidence="9">
    <location>
        <begin position="1502"/>
        <end position="1597"/>
    </location>
</feature>
<dbReference type="Pfam" id="PF00630">
    <property type="entry name" value="Filamin"/>
    <property type="match status" value="24"/>
</dbReference>
<dbReference type="InterPro" id="IPR044801">
    <property type="entry name" value="Filamin"/>
</dbReference>
<dbReference type="InterPro" id="IPR001715">
    <property type="entry name" value="CH_dom"/>
</dbReference>
<dbReference type="SMART" id="SM00557">
    <property type="entry name" value="IG_FLMN"/>
    <property type="match status" value="24"/>
</dbReference>
<feature type="repeat" description="Filamin" evidence="9">
    <location>
        <begin position="836"/>
        <end position="927"/>
    </location>
</feature>
<feature type="repeat" description="Filamin" evidence="9">
    <location>
        <begin position="1406"/>
        <end position="1501"/>
    </location>
</feature>
<dbReference type="FunFam" id="1.10.418.10:FF:000006">
    <property type="entry name" value="Filamin-B isoform A"/>
    <property type="match status" value="1"/>
</dbReference>
<dbReference type="FunFam" id="2.60.40.10:FF:000115">
    <property type="entry name" value="filamin-C isoform X1"/>
    <property type="match status" value="1"/>
</dbReference>
<feature type="repeat" description="Filamin" evidence="9">
    <location>
        <begin position="928"/>
        <end position="1024"/>
    </location>
</feature>
<proteinExistence type="inferred from homology"/>
<evidence type="ECO:0000256" key="4">
    <source>
        <dbReference type="ARBA" id="ARBA00022553"/>
    </source>
</evidence>
<reference evidence="12" key="2">
    <citation type="submission" date="2025-09" db="UniProtKB">
        <authorList>
            <consortium name="Ensembl"/>
        </authorList>
    </citation>
    <scope>IDENTIFICATION</scope>
</reference>
<feature type="repeat" description="Filamin" evidence="9">
    <location>
        <begin position="1213"/>
        <end position="1312"/>
    </location>
</feature>
<feature type="repeat" description="Filamin" evidence="9">
    <location>
        <begin position="2051"/>
        <end position="2149"/>
    </location>
</feature>
<dbReference type="OMA" id="RAVPCKV"/>
<feature type="repeat" description="Filamin" evidence="9">
    <location>
        <begin position="2473"/>
        <end position="2567"/>
    </location>
</feature>
<comment type="similarity">
    <text evidence="2">Belongs to the filamin family.</text>
</comment>
<dbReference type="InterPro" id="IPR017868">
    <property type="entry name" value="Filamin/ABP280_repeat-like"/>
</dbReference>
<dbReference type="InterPro" id="IPR014756">
    <property type="entry name" value="Ig_E-set"/>
</dbReference>
<feature type="region of interest" description="Disordered" evidence="10">
    <location>
        <begin position="243"/>
        <end position="264"/>
    </location>
</feature>
<dbReference type="InterPro" id="IPR001589">
    <property type="entry name" value="Actinin_actin-bd_CS"/>
</dbReference>
<keyword evidence="6" id="KW-0832">Ubl conjugation</keyword>
<evidence type="ECO:0000256" key="10">
    <source>
        <dbReference type="SAM" id="MobiDB-lite"/>
    </source>
</evidence>
<evidence type="ECO:0000259" key="11">
    <source>
        <dbReference type="PROSITE" id="PS50021"/>
    </source>
</evidence>
<dbReference type="FunFam" id="1.10.418.10:FF:000008">
    <property type="entry name" value="Filamin-B isoform C"/>
    <property type="match status" value="1"/>
</dbReference>
<sequence length="2568" mass="272674">MPATEKDLAVDAPWKKIQQNTFTRWINEHLKCVNKRIGDLQLDLGDGLRLIALLEVLSHKKMYRKYHARPNFEQMKLENVSVALEFLDKESIRLVSIDSKAIVDGNLKLILGLIWTLILHYSISMPAWEGEDEDAESKTPKQRLLGWIQHKVPDLPITNFSQDWSNGKALGALVDSCAPGLCPDWETWNLEKPVENATEAMQLADDWLGIPQVITPEEIINPKVDEQSVMTYLSQFPKAKLKPGAPLKPKLNPKKARAYGPGIEPTGNRVMRPAVFTVDTFSAGQAQVTVYLDHPDGTREEAEPNEGKKTFTVTYIPQVIGPHKVTVLFAGQPIPKSPFEVNVDKALGDASKVTVKGPGVEPAGNIANKPTYFEIYTAGAGTGEVTAMIGDPQGRQNSVEVMMEDKGEGIYRCTYRPTQVGQHLVTITFGGVGIPKSPFNVDVAPACVAGACRATGRGLQPSGLRVKQVGDFKVDTRNAGTGDLEVLIKGPKGIEPVTQLMNQDGVYSHEYHPRSPGKYTVSITWGGMHIPKSPFEVMVGPEAGPQRIRAWGPGLEGGIVDKPAIFVVESVSPDVGVLGFAIEGPSQATIQCEDQNDGSCDVRYWPTEPGEYAVHVTCDDEDIEHSPFMAYVVPDNNGNDPDKVQASGPGLEKTGCLVNQTAEFTVNAKDAGKGPLKITVQDAEGLPVAVNTRNKSDGVYLCSYTPTTPFKHTLAITWGGVSIPNSPFRVNVGKGSHPNMVKVFGPGVERTGLKANEPTHFTVDCSGAGDGDVSVGIKCDANMVGDSEADVDFDIIPNANDTFTVKYIPPAAGRLTVKVLFTDKEVPQSPFNVKVDPSHDASKVKAEGPGLARIESGKPTHFTVLTKGAGKAPLDVSFSSPVKDFDIIDNYDYSQTVKYTPGQQGEMKIVVKFGGDPIAKSPFTVGVAAPLDLSKVNVDNMDGRVEVNQEQQFMVDTKGAGGQGQLEVEVLSPSQRAVPCKVEPQSGKADVSLVRYTPKEEGPHSVNVSYDGHPIPGSPFPVEAQLPPDPSKVKAFGPGLKGGLVGNPAEFTIDTKGAGTGGLGLTVEGPTEAKIECSDNGDGTCSVSYLPTEPGDYLVNILFEEVHIPGSPFKADIQLPFDPSKVVASGSGLKRAKVGEWGLTNVDCSQAGPGELSLEAALDSPPTTKTEVVDNKDGTYTVTYVPLTSGMYTLLLKYGGKAVPGFPAKVMADPAVDTSKVKVFGPGVEGQAVFREATTDFTVDARPLTQHGGDHLKAEVRNPSGALTDCLVSDNSDGTYSVKYTPFENGVHSVQVLYDDTPVPKSPFRVSVAEGCDPSRVVASGPGLLSALTDKPNNFNIITRGAGIGGLGITVEGPSESKMSCKDNKDGSCSVEYVPFSAGLYDVNITYGGEHIPGSPFKVTAKDVVDPSKVKVSGPGVGSGVRANIPQSFAVDCRKAGVAPLSAAVSGPKGISEPVEVTDNGDGTHTVSYTPSVEGPYSVAVKYADEDVPRSPFRFRVLPTHDASKVQASGPGLISGVPASFPVEFKIDAKDAGQGQLSVLITDQDGKPKQPRIHDNGDGTYQVSYIPDRVGRYTIVIKYGGDDIPASPYRVRATATGDASKCTVTGSGVGPTVAIGAELGLVVNAKGAGKGKVSCVVVQPDGSEVEAEVLENEDGTFDIFYTAQAPGNYVIYVRFGGENIPRSPFNVMVTSDKPSSTTVDGSGFRPFDMVIPFSFRKGEITGEVLMPSGKSAQPVISDNLDGTVTVQYSPTEAGLHEMHIKYNGTHIPESPLQFYVNHASSPSVTAYGPGLSYGVANKTATFTVFTEDASEGGLDLAIEGPSKAEINCVDNKDGTCSVSYLPTLPGDYNILVKYNDCHIPGSPFSARITEDNQRRSQVKLGSAADFSLDINETDLSKLTASIKAPSGRDEPCLLKRLANNHIGISFIPREVGEHRVSILKNGEHVANSPITIMVVQSEIGDASQVKAHGDGLVEGTTFNNCGFIVDTREAGVGGLALSVEGPSKVDIQTEDVEDGTCRVSYCPTEPGNYIVSIRFAEEHIPGSPFSVRVTGEGRVRESIIRRQRAASVAGVGSVCDLSLKIPAIDIQDVVATVTSPSGARQPAELVAMGNDTYCVRFVPTEMGVHSVSLMYRGQHIVGSPYQFTVGPLGEGGAAKVRAGGPGLERAEAGEPAEFSIWTREAGAGGLAIAVEGPSRAEISFDDHKDGSCGVSYIAQEPGDYEISVKFNDEHIPDSPYLVPVVAPANDARCLTVTGLQESGLKVNHPASFAVRLNGAKGKIEAKVRSPSGALEECVVTELEGDKYAIRFIPRENGVHYIDVKFDGSHIPGSPFPIRVGEPGQTGEPGLVSAYGAGLEKGTTGTQSEFIINNTKAGPGSLAVTIEGPSKVKMDCQEVPEGYKVQYTPMAPGNYLISIKYGGPNHIGGSPFKAKVTGPRLVNVTNASETSTLNVDPAVRASSSSFTQSALPRLADSDASKVLSRGPGLSKAFVGQRSSFSVDCSKAGKNMLLVGVHGPQVPCEEVLVKHLGTLQYNVSYVLKERGNYILVVKWGDDHVPGSPFHVTVP</sequence>
<evidence type="ECO:0000313" key="13">
    <source>
        <dbReference type="Proteomes" id="UP000261620"/>
    </source>
</evidence>
<dbReference type="SUPFAM" id="SSF81296">
    <property type="entry name" value="E set domains"/>
    <property type="match status" value="24"/>
</dbReference>
<dbReference type="FunFam" id="2.60.40.10:FF:000122">
    <property type="entry name" value="filamin-C isoform X2"/>
    <property type="match status" value="1"/>
</dbReference>
<dbReference type="SUPFAM" id="SSF47576">
    <property type="entry name" value="Calponin-homology domain, CH-domain"/>
    <property type="match status" value="1"/>
</dbReference>
<evidence type="ECO:0000256" key="7">
    <source>
        <dbReference type="ARBA" id="ARBA00023203"/>
    </source>
</evidence>
<feature type="repeat" description="Filamin" evidence="9">
    <location>
        <begin position="636"/>
        <end position="732"/>
    </location>
</feature>
<comment type="subcellular location">
    <subcellularLocation>
        <location evidence="1">Cytoplasm</location>
        <location evidence="1">Cytoskeleton</location>
    </subcellularLocation>
</comment>
<feature type="repeat" description="Filamin" evidence="9">
    <location>
        <begin position="444"/>
        <end position="539"/>
    </location>
</feature>
<feature type="repeat" description="Filamin" evidence="9">
    <location>
        <begin position="248"/>
        <end position="343"/>
    </location>
</feature>
<dbReference type="PROSITE" id="PS00020">
    <property type="entry name" value="ACTININ_2"/>
    <property type="match status" value="1"/>
</dbReference>
<feature type="repeat" description="Filamin" evidence="9">
    <location>
        <begin position="1696"/>
        <end position="1780"/>
    </location>
</feature>
<dbReference type="PANTHER" id="PTHR38537">
    <property type="entry name" value="JITTERBUG, ISOFORM N"/>
    <property type="match status" value="1"/>
</dbReference>
<organism evidence="12 13">
    <name type="scientific">Mola mola</name>
    <name type="common">Ocean sunfish</name>
    <name type="synonym">Tetraodon mola</name>
    <dbReference type="NCBI Taxonomy" id="94237"/>
    <lineage>
        <taxon>Eukaryota</taxon>
        <taxon>Metazoa</taxon>
        <taxon>Chordata</taxon>
        <taxon>Craniata</taxon>
        <taxon>Vertebrata</taxon>
        <taxon>Euteleostomi</taxon>
        <taxon>Actinopterygii</taxon>
        <taxon>Neopterygii</taxon>
        <taxon>Teleostei</taxon>
        <taxon>Neoteleostei</taxon>
        <taxon>Acanthomorphata</taxon>
        <taxon>Eupercaria</taxon>
        <taxon>Tetraodontiformes</taxon>
        <taxon>Molidae</taxon>
        <taxon>Mola</taxon>
    </lineage>
</organism>
<dbReference type="FunFam" id="2.60.40.10:FF:000102">
    <property type="entry name" value="filamin-B isoform X2"/>
    <property type="match status" value="1"/>
</dbReference>
<feature type="repeat" description="Filamin" evidence="9">
    <location>
        <begin position="1961"/>
        <end position="2053"/>
    </location>
</feature>
<evidence type="ECO:0000256" key="3">
    <source>
        <dbReference type="ARBA" id="ARBA00022490"/>
    </source>
</evidence>
<dbReference type="FunFam" id="2.60.40.10:FF:000140">
    <property type="entry name" value="FiLamiN (Actin binding protein) homolog"/>
    <property type="match status" value="2"/>
</dbReference>
<evidence type="ECO:0000256" key="6">
    <source>
        <dbReference type="ARBA" id="ARBA00022843"/>
    </source>
</evidence>
<dbReference type="FunFam" id="2.60.40.10:FF:000092">
    <property type="entry name" value="Filamin-B isoform B"/>
    <property type="match status" value="1"/>
</dbReference>
<keyword evidence="13" id="KW-1185">Reference proteome</keyword>
<keyword evidence="3" id="KW-0963">Cytoplasm</keyword>
<evidence type="ECO:0000256" key="1">
    <source>
        <dbReference type="ARBA" id="ARBA00004245"/>
    </source>
</evidence>
<dbReference type="FunFam" id="2.60.40.10:FF:000138">
    <property type="entry name" value="filamin-B isoform X1"/>
    <property type="match status" value="1"/>
</dbReference>